<dbReference type="RefSeq" id="XP_027193716.1">
    <property type="nucleotide sequence ID" value="XM_027337915.1"/>
</dbReference>
<keyword evidence="1" id="KW-1133">Transmembrane helix</keyword>
<dbReference type="InParanoid" id="A0A6P6XL74"/>
<organism evidence="2 3">
    <name type="scientific">Dermatophagoides pteronyssinus</name>
    <name type="common">European house dust mite</name>
    <dbReference type="NCBI Taxonomy" id="6956"/>
    <lineage>
        <taxon>Eukaryota</taxon>
        <taxon>Metazoa</taxon>
        <taxon>Ecdysozoa</taxon>
        <taxon>Arthropoda</taxon>
        <taxon>Chelicerata</taxon>
        <taxon>Arachnida</taxon>
        <taxon>Acari</taxon>
        <taxon>Acariformes</taxon>
        <taxon>Sarcoptiformes</taxon>
        <taxon>Astigmata</taxon>
        <taxon>Psoroptidia</taxon>
        <taxon>Analgoidea</taxon>
        <taxon>Pyroglyphidae</taxon>
        <taxon>Dermatophagoidinae</taxon>
        <taxon>Dermatophagoides</taxon>
    </lineage>
</organism>
<feature type="transmembrane region" description="Helical" evidence="1">
    <location>
        <begin position="40"/>
        <end position="59"/>
    </location>
</feature>
<dbReference type="OrthoDB" id="6526739at2759"/>
<accession>A0A6P6XL74</accession>
<protein>
    <submittedName>
        <fullName evidence="3">Uncharacterized protein LOC113788462</fullName>
    </submittedName>
</protein>
<gene>
    <name evidence="3" type="primary">LOC113788462</name>
</gene>
<name>A0A6P6XL74_DERPT</name>
<reference evidence="3" key="1">
    <citation type="submission" date="2025-08" db="UniProtKB">
        <authorList>
            <consortium name="RefSeq"/>
        </authorList>
    </citation>
    <scope>IDENTIFICATION</scope>
    <source>
        <strain evidence="3">Airmid</strain>
    </source>
</reference>
<evidence type="ECO:0000313" key="3">
    <source>
        <dbReference type="RefSeq" id="XP_027193716.1"/>
    </source>
</evidence>
<proteinExistence type="predicted"/>
<feature type="transmembrane region" description="Helical" evidence="1">
    <location>
        <begin position="300"/>
        <end position="321"/>
    </location>
</feature>
<sequence length="327" mass="39346">MAMVLNDVHEIHSPLIRTFVKFHGLFGVQLSPICWYDWHSILRLLINILMNIFVLYGLYIESNETTEKFYTKSHLYEHFWRASIVATYPIGYFITIICYIRYGHHIVKQLDSPSFQQIHIPVAVFFYDSSQLITWYILFYYQWIQYLSFRKLISKLSTTTTKRRKTNNNFSIEQRLFQSIKNLSQPNRQLQYYCSYLLIGVLIEQTNSVIHFLLYVLLDPYKSGVELANVFAQTIRTALCFLLVQINRKNIQFFDQIYQHFRLKFIGNHHNNHDQISIRYSKFNQLLIYRKYFQLSIFQWLNIDYLFLVHMFSFSLGYIIIISQTTD</sequence>
<keyword evidence="2" id="KW-1185">Reference proteome</keyword>
<feature type="transmembrane region" description="Helical" evidence="1">
    <location>
        <begin position="79"/>
        <end position="102"/>
    </location>
</feature>
<feature type="transmembrane region" description="Helical" evidence="1">
    <location>
        <begin position="122"/>
        <end position="141"/>
    </location>
</feature>
<dbReference type="KEGG" id="dpte:113788462"/>
<keyword evidence="1" id="KW-0472">Membrane</keyword>
<evidence type="ECO:0000256" key="1">
    <source>
        <dbReference type="SAM" id="Phobius"/>
    </source>
</evidence>
<dbReference type="Proteomes" id="UP000515146">
    <property type="component" value="Unplaced"/>
</dbReference>
<keyword evidence="1" id="KW-0812">Transmembrane</keyword>
<dbReference type="AlphaFoldDB" id="A0A6P6XL74"/>
<evidence type="ECO:0000313" key="2">
    <source>
        <dbReference type="Proteomes" id="UP000515146"/>
    </source>
</evidence>